<keyword evidence="4" id="KW-0808">Transferase</keyword>
<dbReference type="InterPro" id="IPR043148">
    <property type="entry name" value="TagF_C"/>
</dbReference>
<dbReference type="Gene3D" id="3.40.50.2000">
    <property type="entry name" value="Glycogen Phosphorylase B"/>
    <property type="match status" value="1"/>
</dbReference>
<dbReference type="Pfam" id="PF00534">
    <property type="entry name" value="Glycos_transf_1"/>
    <property type="match status" value="1"/>
</dbReference>
<evidence type="ECO:0000259" key="8">
    <source>
        <dbReference type="Pfam" id="PF13457"/>
    </source>
</evidence>
<dbReference type="Proteomes" id="UP000286773">
    <property type="component" value="Unassembled WGS sequence"/>
</dbReference>
<name>A0A430APP8_9ENTE</name>
<feature type="domain" description="GW" evidence="8">
    <location>
        <begin position="728"/>
        <end position="800"/>
    </location>
</feature>
<dbReference type="AlphaFoldDB" id="A0A430APP8"/>
<gene>
    <name evidence="9" type="ORF">CBF27_11120</name>
</gene>
<dbReference type="InterPro" id="IPR025987">
    <property type="entry name" value="GW_dom"/>
</dbReference>
<dbReference type="PANTHER" id="PTHR37316:SF3">
    <property type="entry name" value="TEICHOIC ACID GLYCEROL-PHOSPHATE TRANSFERASE"/>
    <property type="match status" value="1"/>
</dbReference>
<proteinExistence type="inferred from homology"/>
<dbReference type="CDD" id="cd03811">
    <property type="entry name" value="GT4_GT28_WabH-like"/>
    <property type="match status" value="1"/>
</dbReference>
<protein>
    <recommendedName>
        <fullName evidence="11">Glycosyl transferase family 1 domain-containing protein</fullName>
    </recommendedName>
</protein>
<organism evidence="9 10">
    <name type="scientific">Vagococcus acidifermentans</name>
    <dbReference type="NCBI Taxonomy" id="564710"/>
    <lineage>
        <taxon>Bacteria</taxon>
        <taxon>Bacillati</taxon>
        <taxon>Bacillota</taxon>
        <taxon>Bacilli</taxon>
        <taxon>Lactobacillales</taxon>
        <taxon>Enterococcaceae</taxon>
        <taxon>Vagococcus</taxon>
    </lineage>
</organism>
<dbReference type="SUPFAM" id="SSF53756">
    <property type="entry name" value="UDP-Glycosyltransferase/glycogen phosphorylase"/>
    <property type="match status" value="3"/>
</dbReference>
<keyword evidence="6" id="KW-0472">Membrane</keyword>
<dbReference type="GO" id="GO:0019350">
    <property type="term" value="P:teichoic acid biosynthetic process"/>
    <property type="evidence" value="ECO:0007669"/>
    <property type="project" value="UniProtKB-KW"/>
</dbReference>
<feature type="domain" description="GW" evidence="8">
    <location>
        <begin position="664"/>
        <end position="719"/>
    </location>
</feature>
<dbReference type="GO" id="GO:0016757">
    <property type="term" value="F:glycosyltransferase activity"/>
    <property type="evidence" value="ECO:0007669"/>
    <property type="project" value="InterPro"/>
</dbReference>
<evidence type="ECO:0000256" key="5">
    <source>
        <dbReference type="ARBA" id="ARBA00022944"/>
    </source>
</evidence>
<dbReference type="SUPFAM" id="SSF82057">
    <property type="entry name" value="Prokaryotic SH3-related domain"/>
    <property type="match status" value="2"/>
</dbReference>
<dbReference type="Pfam" id="PF13457">
    <property type="entry name" value="GW"/>
    <property type="match status" value="2"/>
</dbReference>
<comment type="similarity">
    <text evidence="2">Belongs to the CDP-glycerol glycerophosphotransferase family.</text>
</comment>
<evidence type="ECO:0000259" key="7">
    <source>
        <dbReference type="Pfam" id="PF00534"/>
    </source>
</evidence>
<evidence type="ECO:0000256" key="4">
    <source>
        <dbReference type="ARBA" id="ARBA00022679"/>
    </source>
</evidence>
<dbReference type="InterPro" id="IPR051612">
    <property type="entry name" value="Teichoic_Acid_Biosynth"/>
</dbReference>
<sequence length="1185" mass="135699">MGILNSLNRLFAPAYRPLLTTNGKLIQQYTTCYKKCSVEKHTILYESRDGQSLTDSPLAIFEYLLETDSEKKYTHIWSIVKSPELEKIIAPYRHHDNVIFVERNSKEYLKWLASAEYLINNATFQPFFIAKKEQIYINTWHGTPLKTMGFDIPGSPSGAQNVVRNFCSTKYLISPNEHTTNMFLDSYRLRGMYQGEVLEGGYPRIDQTFKCSKEALLQQLKMFDLRLDTAKKILLYTPTWKGTNLSSARNDLAQIHAEMSYLKKVHGDTYSILVKVHPFLYKQAKRYEPLVPYLIPDVIDTNKLLGIVDVLITDYSSIFFDFLVTDKPIIFYCWDDDLYSEERGKYFEYEELPGPVAFTVKELSDYLTHLDTVGKETQEKYERFKQRFVPYDDGRTTERYISYIFDKEQQHEITVVKNRSEKKRLLFYPGGMRNNGITSSFINLVKNIDKDKYEIICLMDSARSKEQIENIKKLPQSVHMLFRFGQPDFTMSEAYRDLYFHMFGMKKWNEHLFPANIYQREARRLLGNNDFDAAIDFSGYSLHWAKIILGAAADRRFCYMHSDMSADAQRVVNGKKIHKMNLTGLFSVYHLFDKVISVSKSTMEVNSSKLAHYLPQEKFDFSPNTVDIERIVGTETAAVSNREKTVESSASQFRGLLLADDVTVWNKRPDDSSARQMKLSLDKSKEVLGVGKVTIEECVYYKISQSDQYIGWIDSKAVKELPDEVIKKETVSLFGKIATTKESFLYSQPLSLPGTYLKSSAADLRNIYVEIKQIVTTTSDTSVLIVVDGIELGWLPLNEFRPSQRLNVSSTAGDVPFSVKCLRRLAVISSKLQKRSVYENLSKRTTLIKKVNKFVTVEKKEAFRLASATHAGASVPDRDSSIFLAEIYQESCGQKIYKLRDALNQDFLIDAKYVKVIDEVVKESIFLQEQCSYVVQAVYPQVKVFKEFSDILDNNFITITISQDVQVYSKIVTTLNREFIQIDVDGSSVWVSSSSVRPSTERGVFNKEKEYIPFPTTEEIKFVTMGRLSPEKNQGLLVEAFAAFYAAHRIGQLYIIGSGPEKEALVKQIASSGVSDRVHLLGQIDNPFSFMKKCDVFVLTSQYEGQPMALLESMTLGLKIISTDIPACRHLLEDGKFGLLTETNDLDGVLNAMVQVAVRTLTFITFDAQNYNQKAMKQFYNVVLK</sequence>
<dbReference type="Gene3D" id="3.40.50.11820">
    <property type="match status" value="1"/>
</dbReference>
<dbReference type="InterPro" id="IPR007554">
    <property type="entry name" value="Glycerophosphate_synth"/>
</dbReference>
<reference evidence="9 10" key="1">
    <citation type="submission" date="2017-05" db="EMBL/GenBank/DDBJ databases">
        <title>Vagococcus spp. assemblies.</title>
        <authorList>
            <person name="Gulvik C.A."/>
        </authorList>
    </citation>
    <scope>NUCLEOTIDE SEQUENCE [LARGE SCALE GENOMIC DNA]</scope>
    <source>
        <strain evidence="9 10">LMG 24798</strain>
    </source>
</reference>
<keyword evidence="5" id="KW-0777">Teichoic acid biosynthesis</keyword>
<dbReference type="RefSeq" id="WP_126814387.1">
    <property type="nucleotide sequence ID" value="NZ_NGKC01000014.1"/>
</dbReference>
<evidence type="ECO:0000256" key="3">
    <source>
        <dbReference type="ARBA" id="ARBA00022475"/>
    </source>
</evidence>
<evidence type="ECO:0000256" key="1">
    <source>
        <dbReference type="ARBA" id="ARBA00004202"/>
    </source>
</evidence>
<evidence type="ECO:0000256" key="2">
    <source>
        <dbReference type="ARBA" id="ARBA00010488"/>
    </source>
</evidence>
<keyword evidence="10" id="KW-1185">Reference proteome</keyword>
<comment type="caution">
    <text evidence="9">The sequence shown here is derived from an EMBL/GenBank/DDBJ whole genome shotgun (WGS) entry which is preliminary data.</text>
</comment>
<evidence type="ECO:0000256" key="6">
    <source>
        <dbReference type="ARBA" id="ARBA00023136"/>
    </source>
</evidence>
<evidence type="ECO:0000313" key="10">
    <source>
        <dbReference type="Proteomes" id="UP000286773"/>
    </source>
</evidence>
<dbReference type="EMBL" id="NGKC01000014">
    <property type="protein sequence ID" value="RSU10069.1"/>
    <property type="molecule type" value="Genomic_DNA"/>
</dbReference>
<dbReference type="Gene3D" id="3.40.50.12580">
    <property type="match status" value="1"/>
</dbReference>
<dbReference type="InterPro" id="IPR043149">
    <property type="entry name" value="TagF_N"/>
</dbReference>
<evidence type="ECO:0008006" key="11">
    <source>
        <dbReference type="Google" id="ProtNLM"/>
    </source>
</evidence>
<comment type="subcellular location">
    <subcellularLocation>
        <location evidence="1">Cell membrane</location>
        <topology evidence="1">Peripheral membrane protein</topology>
    </subcellularLocation>
</comment>
<evidence type="ECO:0000313" key="9">
    <source>
        <dbReference type="EMBL" id="RSU10069.1"/>
    </source>
</evidence>
<dbReference type="GO" id="GO:0005886">
    <property type="term" value="C:plasma membrane"/>
    <property type="evidence" value="ECO:0007669"/>
    <property type="project" value="UniProtKB-SubCell"/>
</dbReference>
<accession>A0A430APP8</accession>
<dbReference type="GO" id="GO:0047355">
    <property type="term" value="F:CDP-glycerol glycerophosphotransferase activity"/>
    <property type="evidence" value="ECO:0007669"/>
    <property type="project" value="InterPro"/>
</dbReference>
<feature type="domain" description="Glycosyl transferase family 1" evidence="7">
    <location>
        <begin position="1017"/>
        <end position="1147"/>
    </location>
</feature>
<dbReference type="Pfam" id="PF04464">
    <property type="entry name" value="Glyphos_transf"/>
    <property type="match status" value="1"/>
</dbReference>
<dbReference type="PANTHER" id="PTHR37316">
    <property type="entry name" value="TEICHOIC ACID GLYCEROL-PHOSPHATE PRIMASE"/>
    <property type="match status" value="1"/>
</dbReference>
<keyword evidence="3" id="KW-1003">Cell membrane</keyword>
<dbReference type="InterPro" id="IPR001296">
    <property type="entry name" value="Glyco_trans_1"/>
</dbReference>